<gene>
    <name evidence="1" type="ORF">OSB1V03_LOCUS6894</name>
</gene>
<accession>A0A7R9KQN1</accession>
<dbReference type="EMBL" id="OC858423">
    <property type="protein sequence ID" value="CAD7626461.1"/>
    <property type="molecule type" value="Genomic_DNA"/>
</dbReference>
<name>A0A7R9KQN1_9ACAR</name>
<evidence type="ECO:0000313" key="2">
    <source>
        <dbReference type="Proteomes" id="UP000759131"/>
    </source>
</evidence>
<organism evidence="1">
    <name type="scientific">Medioppia subpectinata</name>
    <dbReference type="NCBI Taxonomy" id="1979941"/>
    <lineage>
        <taxon>Eukaryota</taxon>
        <taxon>Metazoa</taxon>
        <taxon>Ecdysozoa</taxon>
        <taxon>Arthropoda</taxon>
        <taxon>Chelicerata</taxon>
        <taxon>Arachnida</taxon>
        <taxon>Acari</taxon>
        <taxon>Acariformes</taxon>
        <taxon>Sarcoptiformes</taxon>
        <taxon>Oribatida</taxon>
        <taxon>Brachypylina</taxon>
        <taxon>Oppioidea</taxon>
        <taxon>Oppiidae</taxon>
        <taxon>Medioppia</taxon>
    </lineage>
</organism>
<proteinExistence type="predicted"/>
<evidence type="ECO:0000313" key="1">
    <source>
        <dbReference type="EMBL" id="CAD7626461.1"/>
    </source>
</evidence>
<reference evidence="1" key="1">
    <citation type="submission" date="2020-11" db="EMBL/GenBank/DDBJ databases">
        <authorList>
            <person name="Tran Van P."/>
        </authorList>
    </citation>
    <scope>NUCLEOTIDE SEQUENCE</scope>
</reference>
<dbReference type="AlphaFoldDB" id="A0A7R9KQN1"/>
<keyword evidence="2" id="KW-1185">Reference proteome</keyword>
<protein>
    <submittedName>
        <fullName evidence="1">Uncharacterized protein</fullName>
    </submittedName>
</protein>
<dbReference type="EMBL" id="CAJPIZ010003848">
    <property type="protein sequence ID" value="CAG2106891.1"/>
    <property type="molecule type" value="Genomic_DNA"/>
</dbReference>
<sequence>MSNCERKYLRHKNGLPNERQLGRKNQRINRVVTHLIKQKKDSYALSVCIVGCNGSHASIHFYPNITAIGCGVGRRGSLMDNTCFTYHPNSNIMFAGIQNGRVVQKGEQPWAVLITVAYYLEWDYDIGCSIVCAGDKDVNIAPIFADLKPKLPANVEPFTRFKLNSSAISELPANVFSGVPFAKMHIQNAYALKRVHRLAFNGTERTVQVINFSNSPVSEVVVGDWDLFGKI</sequence>
<dbReference type="Proteomes" id="UP000759131">
    <property type="component" value="Unassembled WGS sequence"/>
</dbReference>